<sequence length="177" mass="19892">MATTTTHRSLESRLRAEVPPNLCCIEETIASLPAHLRGRPDARPLRMNYFEHTIHTYHENDHLQPSQQYVEWAASNVLLADPRFRLLRLSTAEAQALAVQEWRTHVTRSVYQARLNPHEIVDGPVVTRSKSGVIRVQAELGPTQVVDSMSTVPIKKQKKAGTTSKAARTTSSHSQRP</sequence>
<dbReference type="OrthoDB" id="77923at2759"/>
<name>A0A067BTC7_SAPPC</name>
<organism evidence="2 3">
    <name type="scientific">Saprolegnia parasitica (strain CBS 223.65)</name>
    <dbReference type="NCBI Taxonomy" id="695850"/>
    <lineage>
        <taxon>Eukaryota</taxon>
        <taxon>Sar</taxon>
        <taxon>Stramenopiles</taxon>
        <taxon>Oomycota</taxon>
        <taxon>Saprolegniomycetes</taxon>
        <taxon>Saprolegniales</taxon>
        <taxon>Saprolegniaceae</taxon>
        <taxon>Saprolegnia</taxon>
    </lineage>
</organism>
<dbReference type="KEGG" id="spar:SPRG_16699"/>
<keyword evidence="3" id="KW-1185">Reference proteome</keyword>
<dbReference type="EMBL" id="KK583540">
    <property type="protein sequence ID" value="KDO17902.1"/>
    <property type="molecule type" value="Genomic_DNA"/>
</dbReference>
<dbReference type="RefSeq" id="XP_012211390.1">
    <property type="nucleotide sequence ID" value="XM_012356000.1"/>
</dbReference>
<dbReference type="OMA" id="CCIEETI"/>
<accession>A0A067BTC7</accession>
<dbReference type="VEuPathDB" id="FungiDB:SPRG_16699"/>
<reference evidence="2 3" key="1">
    <citation type="journal article" date="2013" name="PLoS Genet.">
        <title>Distinctive expansion of potential virulence genes in the genome of the oomycete fish pathogen Saprolegnia parasitica.</title>
        <authorList>
            <person name="Jiang R.H."/>
            <person name="de Bruijn I."/>
            <person name="Haas B.J."/>
            <person name="Belmonte R."/>
            <person name="Lobach L."/>
            <person name="Christie J."/>
            <person name="van den Ackerveken G."/>
            <person name="Bottin A."/>
            <person name="Bulone V."/>
            <person name="Diaz-Moreno S.M."/>
            <person name="Dumas B."/>
            <person name="Fan L."/>
            <person name="Gaulin E."/>
            <person name="Govers F."/>
            <person name="Grenville-Briggs L.J."/>
            <person name="Horner N.R."/>
            <person name="Levin J.Z."/>
            <person name="Mammella M."/>
            <person name="Meijer H.J."/>
            <person name="Morris P."/>
            <person name="Nusbaum C."/>
            <person name="Oome S."/>
            <person name="Phillips A.J."/>
            <person name="van Rooyen D."/>
            <person name="Rzeszutek E."/>
            <person name="Saraiva M."/>
            <person name="Secombes C.J."/>
            <person name="Seidl M.F."/>
            <person name="Snel B."/>
            <person name="Stassen J.H."/>
            <person name="Sykes S."/>
            <person name="Tripathy S."/>
            <person name="van den Berg H."/>
            <person name="Vega-Arreguin J.C."/>
            <person name="Wawra S."/>
            <person name="Young S.K."/>
            <person name="Zeng Q."/>
            <person name="Dieguez-Uribeondo J."/>
            <person name="Russ C."/>
            <person name="Tyler B.M."/>
            <person name="van West P."/>
        </authorList>
    </citation>
    <scope>NUCLEOTIDE SEQUENCE [LARGE SCALE GENOMIC DNA]</scope>
    <source>
        <strain evidence="2 3">CBS 223.65</strain>
    </source>
</reference>
<protein>
    <submittedName>
        <fullName evidence="2">Uncharacterized protein</fullName>
    </submittedName>
</protein>
<evidence type="ECO:0000313" key="3">
    <source>
        <dbReference type="Proteomes" id="UP000030745"/>
    </source>
</evidence>
<evidence type="ECO:0000313" key="2">
    <source>
        <dbReference type="EMBL" id="KDO17902.1"/>
    </source>
</evidence>
<gene>
    <name evidence="2" type="ORF">SPRG_16699</name>
</gene>
<proteinExistence type="predicted"/>
<feature type="region of interest" description="Disordered" evidence="1">
    <location>
        <begin position="149"/>
        <end position="177"/>
    </location>
</feature>
<evidence type="ECO:0000256" key="1">
    <source>
        <dbReference type="SAM" id="MobiDB-lite"/>
    </source>
</evidence>
<dbReference type="AlphaFoldDB" id="A0A067BTC7"/>
<feature type="compositionally biased region" description="Polar residues" evidence="1">
    <location>
        <begin position="160"/>
        <end position="177"/>
    </location>
</feature>
<dbReference type="GeneID" id="24138297"/>
<dbReference type="Proteomes" id="UP000030745">
    <property type="component" value="Unassembled WGS sequence"/>
</dbReference>